<evidence type="ECO:0000256" key="5">
    <source>
        <dbReference type="ARBA" id="ARBA00023136"/>
    </source>
</evidence>
<dbReference type="EMBL" id="RBWY01000001">
    <property type="protein sequence ID" value="RKS87676.1"/>
    <property type="molecule type" value="Genomic_DNA"/>
</dbReference>
<keyword evidence="3 6" id="KW-0812">Transmembrane</keyword>
<feature type="transmembrane region" description="Helical" evidence="6">
    <location>
        <begin position="367"/>
        <end position="389"/>
    </location>
</feature>
<dbReference type="Gene3D" id="3.40.1710.10">
    <property type="entry name" value="abc type-2 transporter like domain"/>
    <property type="match status" value="1"/>
</dbReference>
<dbReference type="Pfam" id="PF12698">
    <property type="entry name" value="ABC2_membrane_3"/>
    <property type="match status" value="1"/>
</dbReference>
<proteinExistence type="predicted"/>
<dbReference type="GO" id="GO:0005886">
    <property type="term" value="C:plasma membrane"/>
    <property type="evidence" value="ECO:0007669"/>
    <property type="project" value="UniProtKB-SubCell"/>
</dbReference>
<dbReference type="InterPro" id="IPR051449">
    <property type="entry name" value="ABC-2_transporter_component"/>
</dbReference>
<feature type="domain" description="ABC-2 type transporter transmembrane" evidence="7">
    <location>
        <begin position="32"/>
        <end position="385"/>
    </location>
</feature>
<dbReference type="RefSeq" id="WP_121144556.1">
    <property type="nucleotide sequence ID" value="NZ_RBWY01000001.1"/>
</dbReference>
<evidence type="ECO:0000256" key="2">
    <source>
        <dbReference type="ARBA" id="ARBA00022475"/>
    </source>
</evidence>
<evidence type="ECO:0000313" key="8">
    <source>
        <dbReference type="EMBL" id="RKS87676.1"/>
    </source>
</evidence>
<gene>
    <name evidence="8" type="ORF">DES39_0917</name>
</gene>
<keyword evidence="9" id="KW-1185">Reference proteome</keyword>
<accession>A0A495RKI8</accession>
<keyword evidence="4 6" id="KW-1133">Transmembrane helix</keyword>
<evidence type="ECO:0000256" key="4">
    <source>
        <dbReference type="ARBA" id="ARBA00022989"/>
    </source>
</evidence>
<dbReference type="PANTHER" id="PTHR30294">
    <property type="entry name" value="MEMBRANE COMPONENT OF ABC TRANSPORTER YHHJ-RELATED"/>
    <property type="match status" value="1"/>
</dbReference>
<feature type="transmembrane region" description="Helical" evidence="6">
    <location>
        <begin position="336"/>
        <end position="355"/>
    </location>
</feature>
<dbReference type="OrthoDB" id="9803577at2"/>
<comment type="subcellular location">
    <subcellularLocation>
        <location evidence="1">Cell membrane</location>
        <topology evidence="1">Multi-pass membrane protein</topology>
    </subcellularLocation>
</comment>
<dbReference type="GO" id="GO:0140359">
    <property type="term" value="F:ABC-type transporter activity"/>
    <property type="evidence" value="ECO:0007669"/>
    <property type="project" value="InterPro"/>
</dbReference>
<feature type="transmembrane region" description="Helical" evidence="6">
    <location>
        <begin position="242"/>
        <end position="267"/>
    </location>
</feature>
<keyword evidence="2" id="KW-1003">Cell membrane</keyword>
<evidence type="ECO:0000256" key="3">
    <source>
        <dbReference type="ARBA" id="ARBA00022692"/>
    </source>
</evidence>
<dbReference type="AlphaFoldDB" id="A0A495RKI8"/>
<name>A0A495RKI8_9GAMM</name>
<dbReference type="InterPro" id="IPR013525">
    <property type="entry name" value="ABC2_TM"/>
</dbReference>
<feature type="transmembrane region" description="Helical" evidence="6">
    <location>
        <begin position="30"/>
        <end position="52"/>
    </location>
</feature>
<comment type="caution">
    <text evidence="8">The sequence shown here is derived from an EMBL/GenBank/DDBJ whole genome shotgun (WGS) entry which is preliminary data.</text>
</comment>
<sequence length="398" mass="44929">MKDNSACDSLPRKPIILFMMLRELRLIRKIPSLMIMVFIYPFLIAVTFFSLYHAGSITQVPIAIVDQDQSISSRQLIQRIAASSEIAVSQRFHDLTAAKQHLLNNDIYAIVMIPPNFEQRMLANKQPEVTTFYNNQYMTVGGTANRAISSSLSGYIAEIQLQKIKQSNTPTAIGQNQLKPLAIDTHPLFNPTLSFVYTLVSGVFPAVLQIIMMFTMTATIHLEKQFQPNLNSLRRVANNNPILFFINKSSLYIAIFMVPLLFLDFIMTYYFGLPINGNIFMLIIGDLLFIIAALMIGMMFAIFMPDKLSNFGVIGVCSAPAFGFTGLFFPRLAMNSFAYIWGSLLPVTWYIQLRLDQTLRGLTTTDAFTPIFFMLLLTFVPLCLIGLNFKNKTKRGTI</sequence>
<feature type="transmembrane region" description="Helical" evidence="6">
    <location>
        <begin position="310"/>
        <end position="329"/>
    </location>
</feature>
<keyword evidence="5 6" id="KW-0472">Membrane</keyword>
<dbReference type="PANTHER" id="PTHR30294:SF47">
    <property type="entry name" value="INNER MEMBRANE TRANSPORT PERMEASE YHHJ"/>
    <property type="match status" value="1"/>
</dbReference>
<evidence type="ECO:0000313" key="9">
    <source>
        <dbReference type="Proteomes" id="UP000278542"/>
    </source>
</evidence>
<feature type="transmembrane region" description="Helical" evidence="6">
    <location>
        <begin position="279"/>
        <end position="304"/>
    </location>
</feature>
<protein>
    <submittedName>
        <fullName evidence="8">ABC-2 type transport system permease protein</fullName>
    </submittedName>
</protein>
<dbReference type="Proteomes" id="UP000278542">
    <property type="component" value="Unassembled WGS sequence"/>
</dbReference>
<organism evidence="8 9">
    <name type="scientific">Orbus hercynius</name>
    <dbReference type="NCBI Taxonomy" id="593135"/>
    <lineage>
        <taxon>Bacteria</taxon>
        <taxon>Pseudomonadati</taxon>
        <taxon>Pseudomonadota</taxon>
        <taxon>Gammaproteobacteria</taxon>
        <taxon>Orbales</taxon>
        <taxon>Orbaceae</taxon>
        <taxon>Orbus</taxon>
    </lineage>
</organism>
<feature type="transmembrane region" description="Helical" evidence="6">
    <location>
        <begin position="195"/>
        <end position="222"/>
    </location>
</feature>
<evidence type="ECO:0000256" key="1">
    <source>
        <dbReference type="ARBA" id="ARBA00004651"/>
    </source>
</evidence>
<evidence type="ECO:0000259" key="7">
    <source>
        <dbReference type="Pfam" id="PF12698"/>
    </source>
</evidence>
<reference evidence="8 9" key="1">
    <citation type="submission" date="2018-10" db="EMBL/GenBank/DDBJ databases">
        <title>Genomic Encyclopedia of Type Strains, Phase IV (KMG-IV): sequencing the most valuable type-strain genomes for metagenomic binning, comparative biology and taxonomic classification.</title>
        <authorList>
            <person name="Goeker M."/>
        </authorList>
    </citation>
    <scope>NUCLEOTIDE SEQUENCE [LARGE SCALE GENOMIC DNA]</scope>
    <source>
        <strain evidence="8 9">DSM 22228</strain>
    </source>
</reference>
<evidence type="ECO:0000256" key="6">
    <source>
        <dbReference type="SAM" id="Phobius"/>
    </source>
</evidence>